<protein>
    <submittedName>
        <fullName evidence="2">Uncharacterized protein</fullName>
    </submittedName>
</protein>
<dbReference type="AlphaFoldDB" id="A0A918F6L8"/>
<accession>A0A918F6L8</accession>
<reference evidence="2" key="2">
    <citation type="submission" date="2020-09" db="EMBL/GenBank/DDBJ databases">
        <authorList>
            <person name="Sun Q."/>
            <person name="Ohkuma M."/>
        </authorList>
    </citation>
    <scope>NUCLEOTIDE SEQUENCE</scope>
    <source>
        <strain evidence="2">JCM 4346</strain>
    </source>
</reference>
<feature type="region of interest" description="Disordered" evidence="1">
    <location>
        <begin position="90"/>
        <end position="109"/>
    </location>
</feature>
<evidence type="ECO:0000313" key="2">
    <source>
        <dbReference type="EMBL" id="GGR09771.1"/>
    </source>
</evidence>
<sequence length="109" mass="10872">MLLVADMTVVLSPSDAATAVAAAAVVRGERQLKVRRVNGPFRAACGNAADRVAVRVHGECGAGGRGCAAADDLAVVGGLAARIAKRVGQVEHGRISEHGEEPGGAPPGP</sequence>
<gene>
    <name evidence="2" type="ORF">GCM10010251_26990</name>
</gene>
<comment type="caution">
    <text evidence="2">The sequence shown here is derived from an EMBL/GenBank/DDBJ whole genome shotgun (WGS) entry which is preliminary data.</text>
</comment>
<reference evidence="2" key="1">
    <citation type="journal article" date="2014" name="Int. J. Syst. Evol. Microbiol.">
        <title>Complete genome sequence of Corynebacterium casei LMG S-19264T (=DSM 44701T), isolated from a smear-ripened cheese.</title>
        <authorList>
            <consortium name="US DOE Joint Genome Institute (JGI-PGF)"/>
            <person name="Walter F."/>
            <person name="Albersmeier A."/>
            <person name="Kalinowski J."/>
            <person name="Ruckert C."/>
        </authorList>
    </citation>
    <scope>NUCLEOTIDE SEQUENCE</scope>
    <source>
        <strain evidence="2">JCM 4346</strain>
    </source>
</reference>
<dbReference type="Proteomes" id="UP000658320">
    <property type="component" value="Unassembled WGS sequence"/>
</dbReference>
<keyword evidence="3" id="KW-1185">Reference proteome</keyword>
<evidence type="ECO:0000256" key="1">
    <source>
        <dbReference type="SAM" id="MobiDB-lite"/>
    </source>
</evidence>
<evidence type="ECO:0000313" key="3">
    <source>
        <dbReference type="Proteomes" id="UP000658320"/>
    </source>
</evidence>
<feature type="compositionally biased region" description="Basic and acidic residues" evidence="1">
    <location>
        <begin position="90"/>
        <end position="101"/>
    </location>
</feature>
<name>A0A918F6L8_9ACTN</name>
<proteinExistence type="predicted"/>
<dbReference type="EMBL" id="BMSX01000005">
    <property type="protein sequence ID" value="GGR09771.1"/>
    <property type="molecule type" value="Genomic_DNA"/>
</dbReference>
<organism evidence="2 3">
    <name type="scientific">Streptomyces aurantiogriseus</name>
    <dbReference type="NCBI Taxonomy" id="66870"/>
    <lineage>
        <taxon>Bacteria</taxon>
        <taxon>Bacillati</taxon>
        <taxon>Actinomycetota</taxon>
        <taxon>Actinomycetes</taxon>
        <taxon>Kitasatosporales</taxon>
        <taxon>Streptomycetaceae</taxon>
        <taxon>Streptomyces</taxon>
    </lineage>
</organism>